<evidence type="ECO:0000313" key="1">
    <source>
        <dbReference type="EMBL" id="KAK7312628.1"/>
    </source>
</evidence>
<proteinExistence type="predicted"/>
<comment type="caution">
    <text evidence="1">The sequence shown here is derived from an EMBL/GenBank/DDBJ whole genome shotgun (WGS) entry which is preliminary data.</text>
</comment>
<dbReference type="Proteomes" id="UP001367508">
    <property type="component" value="Unassembled WGS sequence"/>
</dbReference>
<gene>
    <name evidence="1" type="ORF">VNO77_36630</name>
</gene>
<evidence type="ECO:0000313" key="2">
    <source>
        <dbReference type="Proteomes" id="UP001367508"/>
    </source>
</evidence>
<dbReference type="AlphaFoldDB" id="A0AAN9KAA5"/>
<sequence length="146" mass="16625">MRAFLDSKLSQFANKPISSFSCCNWTHSSATGTLRTLFAVAFWRLWKKLNDTNVSNNDINKAFDITPVKKPHRQTYYSVNNKEVWLKEQLEVWGENYPRRLKRVAEDGRMCGLGILMIEGLLRLEDEVAGESEGERGGGEVLVLSV</sequence>
<organism evidence="1 2">
    <name type="scientific">Canavalia gladiata</name>
    <name type="common">Sword bean</name>
    <name type="synonym">Dolichos gladiatus</name>
    <dbReference type="NCBI Taxonomy" id="3824"/>
    <lineage>
        <taxon>Eukaryota</taxon>
        <taxon>Viridiplantae</taxon>
        <taxon>Streptophyta</taxon>
        <taxon>Embryophyta</taxon>
        <taxon>Tracheophyta</taxon>
        <taxon>Spermatophyta</taxon>
        <taxon>Magnoliopsida</taxon>
        <taxon>eudicotyledons</taxon>
        <taxon>Gunneridae</taxon>
        <taxon>Pentapetalae</taxon>
        <taxon>rosids</taxon>
        <taxon>fabids</taxon>
        <taxon>Fabales</taxon>
        <taxon>Fabaceae</taxon>
        <taxon>Papilionoideae</taxon>
        <taxon>50 kb inversion clade</taxon>
        <taxon>NPAAA clade</taxon>
        <taxon>indigoferoid/millettioid clade</taxon>
        <taxon>Phaseoleae</taxon>
        <taxon>Canavalia</taxon>
    </lineage>
</organism>
<dbReference type="EMBL" id="JAYMYQ010000009">
    <property type="protein sequence ID" value="KAK7312628.1"/>
    <property type="molecule type" value="Genomic_DNA"/>
</dbReference>
<name>A0AAN9KAA5_CANGL</name>
<protein>
    <submittedName>
        <fullName evidence="1">Uncharacterized protein</fullName>
    </submittedName>
</protein>
<reference evidence="1 2" key="1">
    <citation type="submission" date="2024-01" db="EMBL/GenBank/DDBJ databases">
        <title>The genomes of 5 underutilized Papilionoideae crops provide insights into root nodulation and disease resistanc.</title>
        <authorList>
            <person name="Jiang F."/>
        </authorList>
    </citation>
    <scope>NUCLEOTIDE SEQUENCE [LARGE SCALE GENOMIC DNA]</scope>
    <source>
        <strain evidence="1">LVBAO_FW01</strain>
        <tissue evidence="1">Leaves</tissue>
    </source>
</reference>
<keyword evidence="2" id="KW-1185">Reference proteome</keyword>
<accession>A0AAN9KAA5</accession>